<feature type="transmembrane region" description="Helical" evidence="7">
    <location>
        <begin position="51"/>
        <end position="75"/>
    </location>
</feature>
<comment type="subcellular location">
    <subcellularLocation>
        <location evidence="1">Membrane</location>
        <topology evidence="1">Multi-pass membrane protein</topology>
    </subcellularLocation>
</comment>
<dbReference type="PANTHER" id="PTHR33048">
    <property type="entry name" value="PTH11-LIKE INTEGRAL MEMBRANE PROTEIN (AFU_ORTHOLOGUE AFUA_5G11245)"/>
    <property type="match status" value="1"/>
</dbReference>
<proteinExistence type="inferred from homology"/>
<feature type="transmembrane region" description="Helical" evidence="7">
    <location>
        <begin position="212"/>
        <end position="233"/>
    </location>
</feature>
<feature type="domain" description="Rhodopsin" evidence="8">
    <location>
        <begin position="36"/>
        <end position="277"/>
    </location>
</feature>
<gene>
    <name evidence="9" type="ORF">CA14_003560</name>
</gene>
<dbReference type="AlphaFoldDB" id="A0AB74BX55"/>
<dbReference type="InterPro" id="IPR049326">
    <property type="entry name" value="Rhodopsin_dom_fungi"/>
</dbReference>
<sequence length="348" mass="38583">MEQMAGPRPPDVSIGYRLLVGTTVTFVCAFIVVSLRGVARSLYARMSWDDYLTIFALVQALIATIFDCIAVDKGLGCHLIYIPKNDAVTAMYYDLLSQVFCINALSFAKISICLSYLRIIKGSRHTVLRVICYLTAFLVFVVNTVVIISLYAQCDPPRKSWNPFIPGRCWEFRTEISLVLLQGAWSAVTDYFLSILPFFLFKDLQVSRGNKIILCGLMGLGVITGVFATIRTIESGLGLKNGISDASYTTVMGLMWAGMERNIAMMIGSVPALRPLTTPFMKLTSETMSYLGIRSSSKTQSSSGVNGSGSFPNRSGNKSTKHLPTTSMVMVAMSEKQTRWYRLWIMMC</sequence>
<accession>A0AB74BX55</accession>
<evidence type="ECO:0000256" key="3">
    <source>
        <dbReference type="ARBA" id="ARBA00022989"/>
    </source>
</evidence>
<organism evidence="9 10">
    <name type="scientific">Aspergillus flavus</name>
    <dbReference type="NCBI Taxonomy" id="5059"/>
    <lineage>
        <taxon>Eukaryota</taxon>
        <taxon>Fungi</taxon>
        <taxon>Dikarya</taxon>
        <taxon>Ascomycota</taxon>
        <taxon>Pezizomycotina</taxon>
        <taxon>Eurotiomycetes</taxon>
        <taxon>Eurotiomycetidae</taxon>
        <taxon>Eurotiales</taxon>
        <taxon>Aspergillaceae</taxon>
        <taxon>Aspergillus</taxon>
        <taxon>Aspergillus subgen. Circumdati</taxon>
    </lineage>
</organism>
<evidence type="ECO:0000313" key="10">
    <source>
        <dbReference type="Proteomes" id="UP000275480"/>
    </source>
</evidence>
<dbReference type="Proteomes" id="UP000275480">
    <property type="component" value="Unassembled WGS sequence"/>
</dbReference>
<feature type="transmembrane region" description="Helical" evidence="7">
    <location>
        <begin position="131"/>
        <end position="152"/>
    </location>
</feature>
<evidence type="ECO:0000256" key="2">
    <source>
        <dbReference type="ARBA" id="ARBA00022692"/>
    </source>
</evidence>
<name>A0AB74BX55_ASPFL</name>
<dbReference type="Pfam" id="PF20684">
    <property type="entry name" value="Fung_rhodopsin"/>
    <property type="match status" value="1"/>
</dbReference>
<keyword evidence="3 7" id="KW-1133">Transmembrane helix</keyword>
<comment type="caution">
    <text evidence="9">The sequence shown here is derived from an EMBL/GenBank/DDBJ whole genome shotgun (WGS) entry which is preliminary data.</text>
</comment>
<feature type="transmembrane region" description="Helical" evidence="7">
    <location>
        <begin position="14"/>
        <end position="39"/>
    </location>
</feature>
<dbReference type="GO" id="GO:0016020">
    <property type="term" value="C:membrane"/>
    <property type="evidence" value="ECO:0007669"/>
    <property type="project" value="UniProtKB-SubCell"/>
</dbReference>
<feature type="transmembrane region" description="Helical" evidence="7">
    <location>
        <begin position="176"/>
        <end position="200"/>
    </location>
</feature>
<feature type="region of interest" description="Disordered" evidence="6">
    <location>
        <begin position="294"/>
        <end position="322"/>
    </location>
</feature>
<evidence type="ECO:0000256" key="6">
    <source>
        <dbReference type="SAM" id="MobiDB-lite"/>
    </source>
</evidence>
<keyword evidence="2 7" id="KW-0812">Transmembrane</keyword>
<protein>
    <recommendedName>
        <fullName evidence="8">Rhodopsin domain-containing protein</fullName>
    </recommendedName>
</protein>
<evidence type="ECO:0000256" key="7">
    <source>
        <dbReference type="SAM" id="Phobius"/>
    </source>
</evidence>
<dbReference type="PANTHER" id="PTHR33048:SF146">
    <property type="entry name" value="INTEGRAL MEMBRANE PROTEIN"/>
    <property type="match status" value="1"/>
</dbReference>
<evidence type="ECO:0000259" key="8">
    <source>
        <dbReference type="Pfam" id="PF20684"/>
    </source>
</evidence>
<evidence type="ECO:0000256" key="5">
    <source>
        <dbReference type="ARBA" id="ARBA00038359"/>
    </source>
</evidence>
<evidence type="ECO:0000256" key="4">
    <source>
        <dbReference type="ARBA" id="ARBA00023136"/>
    </source>
</evidence>
<evidence type="ECO:0000313" key="9">
    <source>
        <dbReference type="EMBL" id="RMZ38930.1"/>
    </source>
</evidence>
<feature type="transmembrane region" description="Helical" evidence="7">
    <location>
        <begin position="95"/>
        <end position="119"/>
    </location>
</feature>
<comment type="similarity">
    <text evidence="5">Belongs to the SAT4 family.</text>
</comment>
<keyword evidence="4 7" id="KW-0472">Membrane</keyword>
<evidence type="ECO:0000256" key="1">
    <source>
        <dbReference type="ARBA" id="ARBA00004141"/>
    </source>
</evidence>
<dbReference type="InterPro" id="IPR052337">
    <property type="entry name" value="SAT4-like"/>
</dbReference>
<reference evidence="9 10" key="1">
    <citation type="submission" date="2018-07" db="EMBL/GenBank/DDBJ databases">
        <title>Identification of spontaneous genetic mutation associated with occurrence of a yellow conidial color mutant of Aspergillus flavus.</title>
        <authorList>
            <person name="Chang P.-K."/>
            <person name="Mack B.M."/>
            <person name="Scharfenstein L."/>
            <person name="Gilbert M.K."/>
        </authorList>
    </citation>
    <scope>NUCLEOTIDE SEQUENCE [LARGE SCALE GENOMIC DNA]</scope>
    <source>
        <strain evidence="9 10">CA14</strain>
    </source>
</reference>
<dbReference type="EMBL" id="QQZZ01000144">
    <property type="protein sequence ID" value="RMZ38930.1"/>
    <property type="molecule type" value="Genomic_DNA"/>
</dbReference>